<sequence>MNPSTFSQTYECTFSQVGGEWCFIPYNTIIEQIKKEVSKYSTPKQAQLKTSFQGFYPKHLSSQPLEFQLHIAYQILRNNANFKIIAILIILKNIDRINERHLEDIGTILDKFQLDHALVECIATKLLYELIVKKPAVFLAPLMNWRNKNTQFGRMRACCATFTRLKKENKGDQIWDVCDVCVRNPERFVQLGVGCSMKDLCSVDEERVIDFVRKHIQFLSRDGFKYSIEKIKDASVKKELLGLSRNKVDFVGASAKQSEEEFISS</sequence>
<evidence type="ECO:0000313" key="1">
    <source>
        <dbReference type="EMBL" id="ELP86128.1"/>
    </source>
</evidence>
<dbReference type="Gene3D" id="1.25.10.90">
    <property type="match status" value="1"/>
</dbReference>
<keyword evidence="2" id="KW-1185">Reference proteome</keyword>
<dbReference type="Pfam" id="PF08713">
    <property type="entry name" value="DNA_alkylation"/>
    <property type="match status" value="1"/>
</dbReference>
<gene>
    <name evidence="1" type="ORF">EIN_327850</name>
</gene>
<dbReference type="OrthoDB" id="304402at2759"/>
<dbReference type="PANTHER" id="PTHR34070">
    <property type="entry name" value="ARMADILLO-TYPE FOLD"/>
    <property type="match status" value="1"/>
</dbReference>
<organism evidence="1 2">
    <name type="scientific">Entamoeba invadens IP1</name>
    <dbReference type="NCBI Taxonomy" id="370355"/>
    <lineage>
        <taxon>Eukaryota</taxon>
        <taxon>Amoebozoa</taxon>
        <taxon>Evosea</taxon>
        <taxon>Archamoebae</taxon>
        <taxon>Mastigamoebida</taxon>
        <taxon>Entamoebidae</taxon>
        <taxon>Entamoeba</taxon>
    </lineage>
</organism>
<dbReference type="Proteomes" id="UP000014680">
    <property type="component" value="Unassembled WGS sequence"/>
</dbReference>
<dbReference type="SUPFAM" id="SSF48371">
    <property type="entry name" value="ARM repeat"/>
    <property type="match status" value="1"/>
</dbReference>
<dbReference type="VEuPathDB" id="AmoebaDB:EIN_327850"/>
<dbReference type="InterPro" id="IPR014825">
    <property type="entry name" value="DNA_alkylation"/>
</dbReference>
<dbReference type="OMA" id="MRACCAT"/>
<evidence type="ECO:0000313" key="2">
    <source>
        <dbReference type="Proteomes" id="UP000014680"/>
    </source>
</evidence>
<dbReference type="EMBL" id="KB207015">
    <property type="protein sequence ID" value="ELP86128.1"/>
    <property type="molecule type" value="Genomic_DNA"/>
</dbReference>
<accession>A0A0A1U0R5</accession>
<protein>
    <submittedName>
        <fullName evidence="1">Uncharacterized protein</fullName>
    </submittedName>
</protein>
<dbReference type="AlphaFoldDB" id="A0A0A1U0R5"/>
<dbReference type="PANTHER" id="PTHR34070:SF1">
    <property type="entry name" value="DNA ALKYLATION REPAIR PROTEIN"/>
    <property type="match status" value="1"/>
</dbReference>
<dbReference type="InterPro" id="IPR016024">
    <property type="entry name" value="ARM-type_fold"/>
</dbReference>
<dbReference type="RefSeq" id="XP_004185474.1">
    <property type="nucleotide sequence ID" value="XM_004185426.1"/>
</dbReference>
<reference evidence="1 2" key="1">
    <citation type="submission" date="2012-10" db="EMBL/GenBank/DDBJ databases">
        <authorList>
            <person name="Zafar N."/>
            <person name="Inman J."/>
            <person name="Hall N."/>
            <person name="Lorenzi H."/>
            <person name="Caler E."/>
        </authorList>
    </citation>
    <scope>NUCLEOTIDE SEQUENCE [LARGE SCALE GENOMIC DNA]</scope>
    <source>
        <strain evidence="1 2">IP1</strain>
    </source>
</reference>
<name>A0A0A1U0R5_ENTIV</name>
<dbReference type="KEGG" id="eiv:EIN_327850"/>
<dbReference type="GeneID" id="14885082"/>
<proteinExistence type="predicted"/>